<feature type="chain" id="PRO_5021483142" description="Lipoprotein" evidence="1">
    <location>
        <begin position="21"/>
        <end position="141"/>
    </location>
</feature>
<protein>
    <recommendedName>
        <fullName evidence="4">Lipoprotein</fullName>
    </recommendedName>
</protein>
<dbReference type="AlphaFoldDB" id="A0A506U4J1"/>
<feature type="signal peptide" evidence="1">
    <location>
        <begin position="1"/>
        <end position="20"/>
    </location>
</feature>
<comment type="caution">
    <text evidence="2">The sequence shown here is derived from an EMBL/GenBank/DDBJ whole genome shotgun (WGS) entry which is preliminary data.</text>
</comment>
<accession>A0A506U4J1</accession>
<dbReference type="Proteomes" id="UP000320314">
    <property type="component" value="Unassembled WGS sequence"/>
</dbReference>
<organism evidence="2 3">
    <name type="scientific">Pararhizobium mangrovi</name>
    <dbReference type="NCBI Taxonomy" id="2590452"/>
    <lineage>
        <taxon>Bacteria</taxon>
        <taxon>Pseudomonadati</taxon>
        <taxon>Pseudomonadota</taxon>
        <taxon>Alphaproteobacteria</taxon>
        <taxon>Hyphomicrobiales</taxon>
        <taxon>Rhizobiaceae</taxon>
        <taxon>Rhizobium/Agrobacterium group</taxon>
        <taxon>Pararhizobium</taxon>
    </lineage>
</organism>
<name>A0A506U4J1_9HYPH</name>
<evidence type="ECO:0000256" key="1">
    <source>
        <dbReference type="SAM" id="SignalP"/>
    </source>
</evidence>
<dbReference type="RefSeq" id="WP_141167577.1">
    <property type="nucleotide sequence ID" value="NZ_VHLH01000026.1"/>
</dbReference>
<dbReference type="PROSITE" id="PS51257">
    <property type="entry name" value="PROKAR_LIPOPROTEIN"/>
    <property type="match status" value="1"/>
</dbReference>
<keyword evidence="3" id="KW-1185">Reference proteome</keyword>
<reference evidence="2 3" key="1">
    <citation type="submission" date="2019-06" db="EMBL/GenBank/DDBJ databases">
        <authorList>
            <person name="Li M."/>
        </authorList>
    </citation>
    <scope>NUCLEOTIDE SEQUENCE [LARGE SCALE GENOMIC DNA]</scope>
    <source>
        <strain evidence="2 3">BGMRC6574</strain>
    </source>
</reference>
<dbReference type="OrthoDB" id="8419513at2"/>
<evidence type="ECO:0008006" key="4">
    <source>
        <dbReference type="Google" id="ProtNLM"/>
    </source>
</evidence>
<gene>
    <name evidence="2" type="ORF">FJU11_13395</name>
</gene>
<sequence>MKTKRFALITLGFAAAAALAGCQTRTDDTMAGELRFAANDGAIPALERIMQQASVCWFKQNASGFANYRIAPEINAISGPPRILLVPASNPAGRPKAVIEAQGNPATIDVYGPLMTTGVADRIAADTQRWAAGGTGCGAAA</sequence>
<dbReference type="EMBL" id="VHLH01000026">
    <property type="protein sequence ID" value="TPW26797.1"/>
    <property type="molecule type" value="Genomic_DNA"/>
</dbReference>
<evidence type="ECO:0000313" key="2">
    <source>
        <dbReference type="EMBL" id="TPW26797.1"/>
    </source>
</evidence>
<proteinExistence type="predicted"/>
<evidence type="ECO:0000313" key="3">
    <source>
        <dbReference type="Proteomes" id="UP000320314"/>
    </source>
</evidence>
<keyword evidence="1" id="KW-0732">Signal</keyword>